<gene>
    <name evidence="2" type="ORF">SAMN05216410_0613</name>
</gene>
<keyword evidence="1" id="KW-1133">Transmembrane helix</keyword>
<dbReference type="Proteomes" id="UP000199039">
    <property type="component" value="Unassembled WGS sequence"/>
</dbReference>
<evidence type="ECO:0000313" key="2">
    <source>
        <dbReference type="EMBL" id="SDB87584.1"/>
    </source>
</evidence>
<name>A0A1G6H096_9MICO</name>
<reference evidence="2 3" key="1">
    <citation type="submission" date="2016-09" db="EMBL/GenBank/DDBJ databases">
        <authorList>
            <person name="Capua I."/>
            <person name="De Benedictis P."/>
            <person name="Joannis T."/>
            <person name="Lombin L.H."/>
            <person name="Cattoli G."/>
        </authorList>
    </citation>
    <scope>NUCLEOTIDE SEQUENCE [LARGE SCALE GENOMIC DNA]</scope>
    <source>
        <strain evidence="2 3">ISLP-3</strain>
    </source>
</reference>
<sequence length="54" mass="5890">MRPVFAFVMIALFALGLYIMAIAFDHPGSAAYIFSGGLFVSILAFAIPMQFTKD</sequence>
<evidence type="ECO:0000313" key="3">
    <source>
        <dbReference type="Proteomes" id="UP000199039"/>
    </source>
</evidence>
<keyword evidence="1" id="KW-0812">Transmembrane</keyword>
<keyword evidence="1" id="KW-0472">Membrane</keyword>
<dbReference type="EMBL" id="FMYH01000001">
    <property type="protein sequence ID" value="SDB87584.1"/>
    <property type="molecule type" value="Genomic_DNA"/>
</dbReference>
<accession>A0A1G6H096</accession>
<evidence type="ECO:0000256" key="1">
    <source>
        <dbReference type="SAM" id="Phobius"/>
    </source>
</evidence>
<keyword evidence="3" id="KW-1185">Reference proteome</keyword>
<organism evidence="2 3">
    <name type="scientific">Sanguibacter gelidistatuariae</name>
    <dbReference type="NCBI Taxonomy" id="1814289"/>
    <lineage>
        <taxon>Bacteria</taxon>
        <taxon>Bacillati</taxon>
        <taxon>Actinomycetota</taxon>
        <taxon>Actinomycetes</taxon>
        <taxon>Micrococcales</taxon>
        <taxon>Sanguibacteraceae</taxon>
        <taxon>Sanguibacter</taxon>
    </lineage>
</organism>
<proteinExistence type="predicted"/>
<dbReference type="AlphaFoldDB" id="A0A1G6H096"/>
<feature type="transmembrane region" description="Helical" evidence="1">
    <location>
        <begin position="31"/>
        <end position="51"/>
    </location>
</feature>
<dbReference type="STRING" id="1814289.SAMN05216410_0613"/>
<protein>
    <submittedName>
        <fullName evidence="2">Uncharacterized protein</fullName>
    </submittedName>
</protein>
<dbReference type="RefSeq" id="WP_175558977.1">
    <property type="nucleotide sequence ID" value="NZ_FMYH01000001.1"/>
</dbReference>